<sequence>MQKLRGVQCLLAARGGDCLFVHAVEDGRLIVWVLAAGNRRDVSRQLVWLPAVCAGRPIGRERAPFLLEGIS</sequence>
<accession>A0ABN1PMT0</accession>
<evidence type="ECO:0000313" key="2">
    <source>
        <dbReference type="Proteomes" id="UP001500418"/>
    </source>
</evidence>
<protein>
    <submittedName>
        <fullName evidence="1">Uncharacterized protein</fullName>
    </submittedName>
</protein>
<dbReference type="Proteomes" id="UP001500418">
    <property type="component" value="Unassembled WGS sequence"/>
</dbReference>
<organism evidence="1 2">
    <name type="scientific">Streptomyces rhizosphaericus</name>
    <dbReference type="NCBI Taxonomy" id="114699"/>
    <lineage>
        <taxon>Bacteria</taxon>
        <taxon>Bacillati</taxon>
        <taxon>Actinomycetota</taxon>
        <taxon>Actinomycetes</taxon>
        <taxon>Kitasatosporales</taxon>
        <taxon>Streptomycetaceae</taxon>
        <taxon>Streptomyces</taxon>
        <taxon>Streptomyces violaceusniger group</taxon>
    </lineage>
</organism>
<comment type="caution">
    <text evidence="1">The sequence shown here is derived from an EMBL/GenBank/DDBJ whole genome shotgun (WGS) entry which is preliminary data.</text>
</comment>
<name>A0ABN1PMT0_9ACTN</name>
<proteinExistence type="predicted"/>
<gene>
    <name evidence="1" type="ORF">GCM10009575_034500</name>
</gene>
<keyword evidence="2" id="KW-1185">Reference proteome</keyword>
<reference evidence="1 2" key="1">
    <citation type="journal article" date="2019" name="Int. J. Syst. Evol. Microbiol.">
        <title>The Global Catalogue of Microorganisms (GCM) 10K type strain sequencing project: providing services to taxonomists for standard genome sequencing and annotation.</title>
        <authorList>
            <consortium name="The Broad Institute Genomics Platform"/>
            <consortium name="The Broad Institute Genome Sequencing Center for Infectious Disease"/>
            <person name="Wu L."/>
            <person name="Ma J."/>
        </authorList>
    </citation>
    <scope>NUCLEOTIDE SEQUENCE [LARGE SCALE GENOMIC DNA]</scope>
    <source>
        <strain evidence="1 2">JCM 11444</strain>
    </source>
</reference>
<dbReference type="EMBL" id="BAAAID010000019">
    <property type="protein sequence ID" value="GAA0930549.1"/>
    <property type="molecule type" value="Genomic_DNA"/>
</dbReference>
<evidence type="ECO:0000313" key="1">
    <source>
        <dbReference type="EMBL" id="GAA0930549.1"/>
    </source>
</evidence>